<dbReference type="InterPro" id="IPR017452">
    <property type="entry name" value="GPCR_Rhodpsn_7TM"/>
</dbReference>
<keyword evidence="3 10" id="KW-0812">Transmembrane</keyword>
<keyword evidence="5" id="KW-0297">G-protein coupled receptor</keyword>
<protein>
    <recommendedName>
        <fullName evidence="12">G-protein coupled receptors family 1 profile domain-containing protein</fullName>
    </recommendedName>
</protein>
<evidence type="ECO:0000256" key="7">
    <source>
        <dbReference type="ARBA" id="ARBA00023170"/>
    </source>
</evidence>
<dbReference type="PROSITE" id="PS50262">
    <property type="entry name" value="G_PROTEIN_RECEP_F1_2"/>
    <property type="match status" value="1"/>
</dbReference>
<keyword evidence="4 10" id="KW-1133">Transmembrane helix</keyword>
<accession>A0ABD6EZF5</accession>
<dbReference type="GO" id="GO:0005886">
    <property type="term" value="C:plasma membrane"/>
    <property type="evidence" value="ECO:0007669"/>
    <property type="project" value="UniProtKB-SubCell"/>
</dbReference>
<evidence type="ECO:0000256" key="2">
    <source>
        <dbReference type="ARBA" id="ARBA00022475"/>
    </source>
</evidence>
<dbReference type="InterPro" id="IPR000276">
    <property type="entry name" value="GPCR_Rhodpsn"/>
</dbReference>
<comment type="caution">
    <text evidence="13">The sequence shown here is derived from an EMBL/GenBank/DDBJ whole genome shotgun (WGS) entry which is preliminary data.</text>
</comment>
<keyword evidence="6 10" id="KW-0472">Membrane</keyword>
<feature type="transmembrane region" description="Helical" evidence="10">
    <location>
        <begin position="50"/>
        <end position="74"/>
    </location>
</feature>
<dbReference type="CDD" id="cd00637">
    <property type="entry name" value="7tm_classA_rhodopsin-like"/>
    <property type="match status" value="1"/>
</dbReference>
<dbReference type="PRINTS" id="PR00237">
    <property type="entry name" value="GPCRRHODOPSN"/>
</dbReference>
<feature type="domain" description="G-protein coupled receptors family 1 profile" evidence="12">
    <location>
        <begin position="1"/>
        <end position="177"/>
    </location>
</feature>
<feature type="transmembrane region" description="Helical" evidence="10">
    <location>
        <begin position="112"/>
        <end position="136"/>
    </location>
</feature>
<reference evidence="13 14" key="1">
    <citation type="submission" date="2024-08" db="EMBL/GenBank/DDBJ databases">
        <title>Gnathostoma spinigerum genome.</title>
        <authorList>
            <person name="Gonzalez-Bertolin B."/>
            <person name="Monzon S."/>
            <person name="Zaballos A."/>
            <person name="Jimenez P."/>
            <person name="Dekumyoy P."/>
            <person name="Varona S."/>
            <person name="Cuesta I."/>
            <person name="Sumanam S."/>
            <person name="Adisakwattana P."/>
            <person name="Gasser R.B."/>
            <person name="Hernandez-Gonzalez A."/>
            <person name="Young N.D."/>
            <person name="Perteguer M.J."/>
        </authorList>
    </citation>
    <scope>NUCLEOTIDE SEQUENCE [LARGE SCALE GENOMIC DNA]</scope>
    <source>
        <strain evidence="13">AL3</strain>
        <tissue evidence="13">Liver</tissue>
    </source>
</reference>
<dbReference type="Proteomes" id="UP001608902">
    <property type="component" value="Unassembled WGS sequence"/>
</dbReference>
<evidence type="ECO:0000256" key="5">
    <source>
        <dbReference type="ARBA" id="ARBA00023040"/>
    </source>
</evidence>
<evidence type="ECO:0000256" key="11">
    <source>
        <dbReference type="SAM" id="SignalP"/>
    </source>
</evidence>
<keyword evidence="2" id="KW-1003">Cell membrane</keyword>
<feature type="transmembrane region" description="Helical" evidence="10">
    <location>
        <begin position="156"/>
        <end position="180"/>
    </location>
</feature>
<keyword evidence="14" id="KW-1185">Reference proteome</keyword>
<dbReference type="Pfam" id="PF00001">
    <property type="entry name" value="7tm_1"/>
    <property type="match status" value="1"/>
</dbReference>
<feature type="signal peptide" evidence="11">
    <location>
        <begin position="1"/>
        <end position="16"/>
    </location>
</feature>
<evidence type="ECO:0000256" key="3">
    <source>
        <dbReference type="ARBA" id="ARBA00022692"/>
    </source>
</evidence>
<dbReference type="AlphaFoldDB" id="A0ABD6EZF5"/>
<dbReference type="PANTHER" id="PTHR24229:SF53">
    <property type="entry name" value="NEUROPEPTIDE RECEPTOR 18"/>
    <property type="match status" value="1"/>
</dbReference>
<dbReference type="SUPFAM" id="SSF81321">
    <property type="entry name" value="Family A G protein-coupled receptor-like"/>
    <property type="match status" value="1"/>
</dbReference>
<evidence type="ECO:0000256" key="10">
    <source>
        <dbReference type="SAM" id="Phobius"/>
    </source>
</evidence>
<dbReference type="EMBL" id="JBGFUD010008378">
    <property type="protein sequence ID" value="MFH4982042.1"/>
    <property type="molecule type" value="Genomic_DNA"/>
</dbReference>
<dbReference type="Gene3D" id="1.20.1070.10">
    <property type="entry name" value="Rhodopsin 7-helix transmembrane proteins"/>
    <property type="match status" value="1"/>
</dbReference>
<keyword evidence="7" id="KW-0675">Receptor</keyword>
<gene>
    <name evidence="13" type="ORF">AB6A40_008751</name>
</gene>
<evidence type="ECO:0000259" key="12">
    <source>
        <dbReference type="PROSITE" id="PS50262"/>
    </source>
</evidence>
<evidence type="ECO:0000256" key="1">
    <source>
        <dbReference type="ARBA" id="ARBA00004651"/>
    </source>
</evidence>
<keyword evidence="11" id="KW-0732">Signal</keyword>
<name>A0ABD6EZF5_9BILA</name>
<organism evidence="13 14">
    <name type="scientific">Gnathostoma spinigerum</name>
    <dbReference type="NCBI Taxonomy" id="75299"/>
    <lineage>
        <taxon>Eukaryota</taxon>
        <taxon>Metazoa</taxon>
        <taxon>Ecdysozoa</taxon>
        <taxon>Nematoda</taxon>
        <taxon>Chromadorea</taxon>
        <taxon>Rhabditida</taxon>
        <taxon>Spirurina</taxon>
        <taxon>Gnathostomatomorpha</taxon>
        <taxon>Gnathostomatoidea</taxon>
        <taxon>Gnathostomatidae</taxon>
        <taxon>Gnathostoma</taxon>
    </lineage>
</organism>
<feature type="chain" id="PRO_5044841848" description="G-protein coupled receptors family 1 profile domain-containing protein" evidence="11">
    <location>
        <begin position="17"/>
        <end position="307"/>
    </location>
</feature>
<evidence type="ECO:0000256" key="6">
    <source>
        <dbReference type="ARBA" id="ARBA00023136"/>
    </source>
</evidence>
<dbReference type="PANTHER" id="PTHR24229">
    <property type="entry name" value="NEUROPEPTIDES RECEPTOR"/>
    <property type="match status" value="1"/>
</dbReference>
<sequence length="307" mass="34331">MFTLAFLLLCPILIFAQSKEIVAYESYDNTTNELTVLHLYKCVDDLSNELFVIFTLSCFLFAYLLPLLLMIYFYSGMILRLVHKTGIVRNSQFHKKHSGVPPLDDRIPVVQIAVYTLAICLFHIVCWTPYWASVIYSLYLELFYPPELQVPGTTFIYVMYGVHALPYINSASNFILYGLLNRQLHHSGVPPRIAAMPIVRTPSNPSSNVVSVRTDDKGRPSACVGALLSHGQSSSPQLHSDDGSDQRPILPHSNDSDDSRKSRLTVTRTNSIVGQKDSSNTVTILSNGLSTELLITSSDNNNDEVRL</sequence>
<dbReference type="GO" id="GO:0004930">
    <property type="term" value="F:G protein-coupled receptor activity"/>
    <property type="evidence" value="ECO:0007669"/>
    <property type="project" value="UniProtKB-KW"/>
</dbReference>
<feature type="region of interest" description="Disordered" evidence="9">
    <location>
        <begin position="229"/>
        <end position="272"/>
    </location>
</feature>
<evidence type="ECO:0000256" key="8">
    <source>
        <dbReference type="ARBA" id="ARBA00023224"/>
    </source>
</evidence>
<evidence type="ECO:0000256" key="9">
    <source>
        <dbReference type="SAM" id="MobiDB-lite"/>
    </source>
</evidence>
<proteinExistence type="predicted"/>
<comment type="subcellular location">
    <subcellularLocation>
        <location evidence="1">Cell membrane</location>
        <topology evidence="1">Multi-pass membrane protein</topology>
    </subcellularLocation>
</comment>
<evidence type="ECO:0000313" key="13">
    <source>
        <dbReference type="EMBL" id="MFH4982042.1"/>
    </source>
</evidence>
<keyword evidence="8" id="KW-0807">Transducer</keyword>
<evidence type="ECO:0000313" key="14">
    <source>
        <dbReference type="Proteomes" id="UP001608902"/>
    </source>
</evidence>
<evidence type="ECO:0000256" key="4">
    <source>
        <dbReference type="ARBA" id="ARBA00022989"/>
    </source>
</evidence>